<dbReference type="PANTHER" id="PTHR43166:SF9">
    <property type="entry name" value="GLUTAMATE_ASPARTATE IMPORT ATP-BINDING PROTEIN GLTL"/>
    <property type="match status" value="1"/>
</dbReference>
<dbReference type="InterPro" id="IPR017871">
    <property type="entry name" value="ABC_transporter-like_CS"/>
</dbReference>
<keyword evidence="6" id="KW-0067">ATP-binding</keyword>
<reference evidence="10 11" key="1">
    <citation type="submission" date="2014-02" db="EMBL/GenBank/DDBJ databases">
        <title>Kosmotoga genome sequencing.</title>
        <authorList>
            <person name="Pollo S.M."/>
            <person name="Charchuk R."/>
            <person name="Nesbo C.L."/>
        </authorList>
    </citation>
    <scope>NUCLEOTIDE SEQUENCE [LARGE SCALE GENOMIC DNA]</scope>
    <source>
        <strain evidence="10 11">S304</strain>
    </source>
</reference>
<dbReference type="GO" id="GO:0005886">
    <property type="term" value="C:plasma membrane"/>
    <property type="evidence" value="ECO:0007669"/>
    <property type="project" value="UniProtKB-SubCell"/>
</dbReference>
<dbReference type="EMBL" id="JFHK01000003">
    <property type="protein sequence ID" value="OAA31635.1"/>
    <property type="molecule type" value="Genomic_DNA"/>
</dbReference>
<dbReference type="GO" id="GO:0005524">
    <property type="term" value="F:ATP binding"/>
    <property type="evidence" value="ECO:0007669"/>
    <property type="project" value="UniProtKB-KW"/>
</dbReference>
<gene>
    <name evidence="10" type="ORF">AT15_06060</name>
</gene>
<evidence type="ECO:0000256" key="4">
    <source>
        <dbReference type="ARBA" id="ARBA00022475"/>
    </source>
</evidence>
<evidence type="ECO:0000256" key="7">
    <source>
        <dbReference type="ARBA" id="ARBA00022970"/>
    </source>
</evidence>
<dbReference type="Gene3D" id="3.40.50.300">
    <property type="entry name" value="P-loop containing nucleotide triphosphate hydrolases"/>
    <property type="match status" value="1"/>
</dbReference>
<keyword evidence="8" id="KW-0472">Membrane</keyword>
<comment type="similarity">
    <text evidence="2">Belongs to the ABC transporter superfamily.</text>
</comment>
<dbReference type="PANTHER" id="PTHR43166">
    <property type="entry name" value="AMINO ACID IMPORT ATP-BINDING PROTEIN"/>
    <property type="match status" value="1"/>
</dbReference>
<dbReference type="PROSITE" id="PS00211">
    <property type="entry name" value="ABC_TRANSPORTER_1"/>
    <property type="match status" value="1"/>
</dbReference>
<evidence type="ECO:0000256" key="8">
    <source>
        <dbReference type="ARBA" id="ARBA00023136"/>
    </source>
</evidence>
<proteinExistence type="inferred from homology"/>
<feature type="domain" description="ABC transporter" evidence="9">
    <location>
        <begin position="2"/>
        <end position="236"/>
    </location>
</feature>
<organism evidence="10 11">
    <name type="scientific">Kosmotoga arenicorallina S304</name>
    <dbReference type="NCBI Taxonomy" id="1453497"/>
    <lineage>
        <taxon>Bacteria</taxon>
        <taxon>Thermotogati</taxon>
        <taxon>Thermotogota</taxon>
        <taxon>Thermotogae</taxon>
        <taxon>Kosmotogales</taxon>
        <taxon>Kosmotogaceae</taxon>
        <taxon>Kosmotoga</taxon>
    </lineage>
</organism>
<dbReference type="InterPro" id="IPR030679">
    <property type="entry name" value="ABC_ATPase_HisP-typ"/>
</dbReference>
<dbReference type="AlphaFoldDB" id="A0A182C7L4"/>
<dbReference type="GO" id="GO:0015424">
    <property type="term" value="F:ABC-type amino acid transporter activity"/>
    <property type="evidence" value="ECO:0007669"/>
    <property type="project" value="InterPro"/>
</dbReference>
<evidence type="ECO:0000313" key="11">
    <source>
        <dbReference type="Proteomes" id="UP000077339"/>
    </source>
</evidence>
<evidence type="ECO:0000313" key="10">
    <source>
        <dbReference type="EMBL" id="OAA31635.1"/>
    </source>
</evidence>
<sequence>MLELKNVYKSFGDTQVLRDVSFSVNKGDVVAVIGKSGAGKTTLLRIMNYLIPPDFGEVYFHNSKVVFNRKVLRAVRSKIGFVFQRFNLIRHLTALDNVAIGLVKVKGLKWPQAREFALRKLEEVDLANRANHYPSQLSGGQQQRVGIARALAMEPDLILFDEPTSALDPSLVGEVMSVIRRLSANGITMVVVTHEMSFAKNVANRLVYMEDGKILYDTTPEQFFHSKDKRIRHFLNDFLEAV</sequence>
<dbReference type="STRING" id="1453497.AT15_06060"/>
<comment type="subcellular location">
    <subcellularLocation>
        <location evidence="1">Cell membrane</location>
        <topology evidence="1">Peripheral membrane protein</topology>
    </subcellularLocation>
</comment>
<dbReference type="PROSITE" id="PS50893">
    <property type="entry name" value="ABC_TRANSPORTER_2"/>
    <property type="match status" value="1"/>
</dbReference>
<keyword evidence="11" id="KW-1185">Reference proteome</keyword>
<evidence type="ECO:0000256" key="5">
    <source>
        <dbReference type="ARBA" id="ARBA00022741"/>
    </source>
</evidence>
<accession>A0A182C7L4</accession>
<keyword evidence="7" id="KW-0029">Amino-acid transport</keyword>
<evidence type="ECO:0000256" key="2">
    <source>
        <dbReference type="ARBA" id="ARBA00005417"/>
    </source>
</evidence>
<dbReference type="OrthoDB" id="9802264at2"/>
<keyword evidence="3" id="KW-0813">Transport</keyword>
<keyword evidence="4" id="KW-1003">Cell membrane</keyword>
<dbReference type="InterPro" id="IPR027417">
    <property type="entry name" value="P-loop_NTPase"/>
</dbReference>
<dbReference type="InterPro" id="IPR050086">
    <property type="entry name" value="MetN_ABC_transporter-like"/>
</dbReference>
<dbReference type="RefSeq" id="WP_068346065.1">
    <property type="nucleotide sequence ID" value="NZ_JFHK01000003.1"/>
</dbReference>
<dbReference type="PIRSF" id="PIRSF039085">
    <property type="entry name" value="ABC_ATPase_HisP"/>
    <property type="match status" value="1"/>
</dbReference>
<dbReference type="InterPro" id="IPR003593">
    <property type="entry name" value="AAA+_ATPase"/>
</dbReference>
<dbReference type="SMART" id="SM00382">
    <property type="entry name" value="AAA"/>
    <property type="match status" value="1"/>
</dbReference>
<keyword evidence="5" id="KW-0547">Nucleotide-binding</keyword>
<evidence type="ECO:0000256" key="6">
    <source>
        <dbReference type="ARBA" id="ARBA00022840"/>
    </source>
</evidence>
<dbReference type="GO" id="GO:0016887">
    <property type="term" value="F:ATP hydrolysis activity"/>
    <property type="evidence" value="ECO:0007669"/>
    <property type="project" value="InterPro"/>
</dbReference>
<dbReference type="Pfam" id="PF00005">
    <property type="entry name" value="ABC_tran"/>
    <property type="match status" value="1"/>
</dbReference>
<dbReference type="SUPFAM" id="SSF52540">
    <property type="entry name" value="P-loop containing nucleoside triphosphate hydrolases"/>
    <property type="match status" value="1"/>
</dbReference>
<dbReference type="InterPro" id="IPR003439">
    <property type="entry name" value="ABC_transporter-like_ATP-bd"/>
</dbReference>
<comment type="caution">
    <text evidence="10">The sequence shown here is derived from an EMBL/GenBank/DDBJ whole genome shotgun (WGS) entry which is preliminary data.</text>
</comment>
<dbReference type="Proteomes" id="UP000077339">
    <property type="component" value="Unassembled WGS sequence"/>
</dbReference>
<evidence type="ECO:0000256" key="1">
    <source>
        <dbReference type="ARBA" id="ARBA00004202"/>
    </source>
</evidence>
<evidence type="ECO:0000256" key="3">
    <source>
        <dbReference type="ARBA" id="ARBA00022448"/>
    </source>
</evidence>
<dbReference type="PATRIC" id="fig|1453497.3.peg.1209"/>
<name>A0A182C7L4_9BACT</name>
<protein>
    <submittedName>
        <fullName evidence="10">ABC transporter</fullName>
    </submittedName>
</protein>
<evidence type="ECO:0000259" key="9">
    <source>
        <dbReference type="PROSITE" id="PS50893"/>
    </source>
</evidence>